<reference evidence="3" key="1">
    <citation type="journal article" date="2017" name="Nature">
        <title>The sunflower genome provides insights into oil metabolism, flowering and Asterid evolution.</title>
        <authorList>
            <person name="Badouin H."/>
            <person name="Gouzy J."/>
            <person name="Grassa C.J."/>
            <person name="Murat F."/>
            <person name="Staton S.E."/>
            <person name="Cottret L."/>
            <person name="Lelandais-Briere C."/>
            <person name="Owens G.L."/>
            <person name="Carrere S."/>
            <person name="Mayjonade B."/>
            <person name="Legrand L."/>
            <person name="Gill N."/>
            <person name="Kane N.C."/>
            <person name="Bowers J.E."/>
            <person name="Hubner S."/>
            <person name="Bellec A."/>
            <person name="Berard A."/>
            <person name="Berges H."/>
            <person name="Blanchet N."/>
            <person name="Boniface M.C."/>
            <person name="Brunel D."/>
            <person name="Catrice O."/>
            <person name="Chaidir N."/>
            <person name="Claudel C."/>
            <person name="Donnadieu C."/>
            <person name="Faraut T."/>
            <person name="Fievet G."/>
            <person name="Helmstetter N."/>
            <person name="King M."/>
            <person name="Knapp S.J."/>
            <person name="Lai Z."/>
            <person name="Le Paslier M.C."/>
            <person name="Lippi Y."/>
            <person name="Lorenzon L."/>
            <person name="Mandel J.R."/>
            <person name="Marage G."/>
            <person name="Marchand G."/>
            <person name="Marquand E."/>
            <person name="Bret-Mestries E."/>
            <person name="Morien E."/>
            <person name="Nambeesan S."/>
            <person name="Nguyen T."/>
            <person name="Pegot-Espagnet P."/>
            <person name="Pouilly N."/>
            <person name="Raftis F."/>
            <person name="Sallet E."/>
            <person name="Schiex T."/>
            <person name="Thomas J."/>
            <person name="Vandecasteele C."/>
            <person name="Vares D."/>
            <person name="Vear F."/>
            <person name="Vautrin S."/>
            <person name="Crespi M."/>
            <person name="Mangin B."/>
            <person name="Burke J.M."/>
            <person name="Salse J."/>
            <person name="Munos S."/>
            <person name="Vincourt P."/>
            <person name="Rieseberg L.H."/>
            <person name="Langlade N.B."/>
        </authorList>
    </citation>
    <scope>NUCLEOTIDE SEQUENCE</scope>
    <source>
        <tissue evidence="3">Leaves</tissue>
    </source>
</reference>
<feature type="domain" description="Disease resistance protein At4g27190-like leucine-rich repeats" evidence="2">
    <location>
        <begin position="13"/>
        <end position="98"/>
    </location>
</feature>
<comment type="caution">
    <text evidence="3">The sequence shown here is derived from an EMBL/GenBank/DDBJ whole genome shotgun (WGS) entry which is preliminary data.</text>
</comment>
<dbReference type="PANTHER" id="PTHR33463:SF134">
    <property type="entry name" value="LEUCINE-RICH REPEAT DOMAIN, L DOMAIN-LIKE PROTEIN-RELATED"/>
    <property type="match status" value="1"/>
</dbReference>
<dbReference type="Proteomes" id="UP000215914">
    <property type="component" value="Unassembled WGS sequence"/>
</dbReference>
<dbReference type="Pfam" id="PF23247">
    <property type="entry name" value="LRR_RPS2"/>
    <property type="match status" value="1"/>
</dbReference>
<dbReference type="PANTHER" id="PTHR33463">
    <property type="entry name" value="NB-ARC DOMAIN-CONTAINING PROTEIN-RELATED"/>
    <property type="match status" value="1"/>
</dbReference>
<dbReference type="InterPro" id="IPR050905">
    <property type="entry name" value="Plant_NBS-LRR"/>
</dbReference>
<organism evidence="3 4">
    <name type="scientific">Helianthus annuus</name>
    <name type="common">Common sunflower</name>
    <dbReference type="NCBI Taxonomy" id="4232"/>
    <lineage>
        <taxon>Eukaryota</taxon>
        <taxon>Viridiplantae</taxon>
        <taxon>Streptophyta</taxon>
        <taxon>Embryophyta</taxon>
        <taxon>Tracheophyta</taxon>
        <taxon>Spermatophyta</taxon>
        <taxon>Magnoliopsida</taxon>
        <taxon>eudicotyledons</taxon>
        <taxon>Gunneridae</taxon>
        <taxon>Pentapetalae</taxon>
        <taxon>asterids</taxon>
        <taxon>campanulids</taxon>
        <taxon>Asterales</taxon>
        <taxon>Asteraceae</taxon>
        <taxon>Asteroideae</taxon>
        <taxon>Heliantheae alliance</taxon>
        <taxon>Heliantheae</taxon>
        <taxon>Helianthus</taxon>
    </lineage>
</organism>
<protein>
    <recommendedName>
        <fullName evidence="2">Disease resistance protein At4g27190-like leucine-rich repeats domain-containing protein</fullName>
    </recommendedName>
</protein>
<dbReference type="EMBL" id="MNCJ02000329">
    <property type="protein sequence ID" value="KAF5767108.1"/>
    <property type="molecule type" value="Genomic_DNA"/>
</dbReference>
<evidence type="ECO:0000259" key="2">
    <source>
        <dbReference type="Pfam" id="PF23247"/>
    </source>
</evidence>
<reference evidence="3" key="2">
    <citation type="submission" date="2020-06" db="EMBL/GenBank/DDBJ databases">
        <title>Helianthus annuus Genome sequencing and assembly Release 2.</title>
        <authorList>
            <person name="Gouzy J."/>
            <person name="Langlade N."/>
            <person name="Munos S."/>
        </authorList>
    </citation>
    <scope>NUCLEOTIDE SEQUENCE</scope>
    <source>
        <tissue evidence="3">Leaves</tissue>
    </source>
</reference>
<evidence type="ECO:0000313" key="3">
    <source>
        <dbReference type="EMBL" id="KAF5767108.1"/>
    </source>
</evidence>
<keyword evidence="1" id="KW-0611">Plant defense</keyword>
<dbReference type="Gramene" id="mRNA:HanXRQr2_Chr14g0620501">
    <property type="protein sequence ID" value="CDS:HanXRQr2_Chr14g0620501.1"/>
    <property type="gene ID" value="HanXRQr2_Chr14g0620501"/>
</dbReference>
<evidence type="ECO:0000256" key="1">
    <source>
        <dbReference type="ARBA" id="ARBA00022821"/>
    </source>
</evidence>
<evidence type="ECO:0000313" key="4">
    <source>
        <dbReference type="Proteomes" id="UP000215914"/>
    </source>
</evidence>
<name>A0A9K3E6K9_HELAN</name>
<accession>A0A9K3E6K9</accession>
<dbReference type="InterPro" id="IPR057135">
    <property type="entry name" value="At4g27190-like_LRR"/>
</dbReference>
<dbReference type="AlphaFoldDB" id="A0A9K3E6K9"/>
<dbReference type="SUPFAM" id="SSF52047">
    <property type="entry name" value="RNI-like"/>
    <property type="match status" value="1"/>
</dbReference>
<sequence>MFEIESSLAGGRELVTTTNNQQPLLPNLQYLELQYMDSISHVWKCSNWKKILILQKQFSFQNLTTIFILGCKRIKYLFSPLMAKLLLNLKKIDIVFCEGMEEVVSRREYKDEAMTTTNKTTTFFPHLHSLSFKGLTNLKRIGGGVSAKSSTGITTHDQFEVFFYMLLCLRGCLVLRFQNKLFVFKIDFVFSKRFEKACRFMLFQNCILEADNHFFIQSLF</sequence>
<proteinExistence type="predicted"/>
<keyword evidence="4" id="KW-1185">Reference proteome</keyword>
<gene>
    <name evidence="3" type="ORF">HanXRQr2_Chr14g0620501</name>
</gene>